<feature type="domain" description="AP2/ERF" evidence="7">
    <location>
        <begin position="207"/>
        <end position="269"/>
    </location>
</feature>
<name>A0AAD8Y791_9STRA</name>
<dbReference type="Proteomes" id="UP001224775">
    <property type="component" value="Unassembled WGS sequence"/>
</dbReference>
<accession>A0AAD8Y791</accession>
<feature type="domain" description="AP2/ERF" evidence="7">
    <location>
        <begin position="467"/>
        <end position="528"/>
    </location>
</feature>
<evidence type="ECO:0000256" key="6">
    <source>
        <dbReference type="SAM" id="MobiDB-lite"/>
    </source>
</evidence>
<evidence type="ECO:0000259" key="7">
    <source>
        <dbReference type="PROSITE" id="PS51032"/>
    </source>
</evidence>
<proteinExistence type="predicted"/>
<dbReference type="SMART" id="SM00380">
    <property type="entry name" value="AP2"/>
    <property type="match status" value="2"/>
</dbReference>
<evidence type="ECO:0000256" key="5">
    <source>
        <dbReference type="ARBA" id="ARBA00023242"/>
    </source>
</evidence>
<evidence type="ECO:0000256" key="1">
    <source>
        <dbReference type="ARBA" id="ARBA00004123"/>
    </source>
</evidence>
<gene>
    <name evidence="8" type="ORF">QTG54_009669</name>
</gene>
<keyword evidence="5" id="KW-0539">Nucleus</keyword>
<dbReference type="Gene3D" id="3.30.730.10">
    <property type="entry name" value="AP2/ERF domain"/>
    <property type="match status" value="9"/>
</dbReference>
<dbReference type="InterPro" id="IPR036955">
    <property type="entry name" value="AP2/ERF_dom_sf"/>
</dbReference>
<evidence type="ECO:0000313" key="9">
    <source>
        <dbReference type="Proteomes" id="UP001224775"/>
    </source>
</evidence>
<dbReference type="InterPro" id="IPR001471">
    <property type="entry name" value="AP2/ERF_dom"/>
</dbReference>
<dbReference type="GO" id="GO:0003677">
    <property type="term" value="F:DNA binding"/>
    <property type="evidence" value="ECO:0007669"/>
    <property type="project" value="UniProtKB-KW"/>
</dbReference>
<keyword evidence="3" id="KW-0238">DNA-binding</keyword>
<keyword evidence="9" id="KW-1185">Reference proteome</keyword>
<dbReference type="EMBL" id="JATAAI010000017">
    <property type="protein sequence ID" value="KAK1739910.1"/>
    <property type="molecule type" value="Genomic_DNA"/>
</dbReference>
<comment type="caution">
    <text evidence="8">The sequence shown here is derived from an EMBL/GenBank/DDBJ whole genome shotgun (WGS) entry which is preliminary data.</text>
</comment>
<feature type="domain" description="AP2/ERF" evidence="7">
    <location>
        <begin position="834"/>
        <end position="891"/>
    </location>
</feature>
<feature type="region of interest" description="Disordered" evidence="6">
    <location>
        <begin position="109"/>
        <end position="168"/>
    </location>
</feature>
<comment type="subcellular location">
    <subcellularLocation>
        <location evidence="1">Nucleus</location>
    </subcellularLocation>
</comment>
<dbReference type="AlphaFoldDB" id="A0AAD8Y791"/>
<feature type="domain" description="AP2/ERF" evidence="7">
    <location>
        <begin position="650"/>
        <end position="706"/>
    </location>
</feature>
<feature type="domain" description="AP2/ERF" evidence="7">
    <location>
        <begin position="930"/>
        <end position="993"/>
    </location>
</feature>
<keyword evidence="2" id="KW-0805">Transcription regulation</keyword>
<feature type="domain" description="AP2/ERF" evidence="7">
    <location>
        <begin position="381"/>
        <end position="442"/>
    </location>
</feature>
<dbReference type="PANTHER" id="PTHR32467">
    <property type="entry name" value="AP2-LIKE ETHYLENE-RESPONSIVE TRANSCRIPTION FACTOR"/>
    <property type="match status" value="1"/>
</dbReference>
<organism evidence="8 9">
    <name type="scientific">Skeletonema marinoi</name>
    <dbReference type="NCBI Taxonomy" id="267567"/>
    <lineage>
        <taxon>Eukaryota</taxon>
        <taxon>Sar</taxon>
        <taxon>Stramenopiles</taxon>
        <taxon>Ochrophyta</taxon>
        <taxon>Bacillariophyta</taxon>
        <taxon>Coscinodiscophyceae</taxon>
        <taxon>Thalassiosirophycidae</taxon>
        <taxon>Thalassiosirales</taxon>
        <taxon>Skeletonemataceae</taxon>
        <taxon>Skeletonema</taxon>
        <taxon>Skeletonema marinoi-dohrnii complex</taxon>
    </lineage>
</organism>
<sequence length="997" mass="110692">MVTRTVILVTPSEAAAFAATSTSSAAAAVAATSSLSTPAAAAESVINNAPAEQISTELQTKLFNSTSCTKPAQHTSPGGLVQLCRHKECFHAVDFERGGGLCCVHQKNQKGPMDGEQNDSEDSADDGKIRGVTSDEGLSDTYSTHDNNHGLGDEVGKKRALTSGDSISGKDDIKRQRVDAFVLDLTGVPPQSPIPKSAGHIKEGASKYTGVTFNKKMNKWQAQIRIEEKVRRIGYYENEEEAAVDYARAVFKYKGQGALGKAREQDSFIIDLSDVPPQLPIPKSAGRIKEGASKYKGVSLDKPTNKWLAQIYIEGKVRLIGYYDNEEEAAVDYARAVFKYKNQVALGKAREQDSFIIDLSDVPPQSPISKSEGRIKEGASKYTGVSFDKRMNKWQAKIHIDGKNRLIGYYENEEEAAVDYARAVFKYKNQAALGKAREDSFIIDLSDVPPQPPIPKSSGTIKEGASKYTGVHFNKQMNKWRVQIDIKGKNRLIGYYENEEEAAVDYARAVFKYKNQGALGKAREDSFIIDLSGVPPQPPIPKSSDYAIKEGASKYTGVHFNKQMNKWRVQIDIKGKLRTIGYYENEEEAAVDYARAVFKYKGQAALDKARERRALDNAREQDSIIIDLSGVPPQSPITKSAGLIKEGASKYTGVTFHKRTKKWQAQIFFEGKQRHIGCYENEEDAAVDYARAVFKYRGQGALDNAREQRARDTSMVDAFTFDLTDVPPQPPVPKSAGHINEGASKYTGVSFDKRRKKWEAQIMIDGNRNIRHIGYYENEEEAAVDYARAVFKYKGQGALDKAREQDSIIIDLSDVPPQPPIPKSKGRIKEGASKYTGVHFSKQMNKWHAQIRIEEKARFIGSYENEEAAAVDYARAVFKYKGQGALGRARERRALGKVREQNSIIIDLTGVPQQSPIPKSEGRIKEGASKYTGVSFNKKVNKWQAQIMIDGKQNCIGRYESEEAAAVDYARAVFKYKGQGALGRARERRGLFPDIQV</sequence>
<dbReference type="PROSITE" id="PS51032">
    <property type="entry name" value="AP2_ERF"/>
    <property type="match status" value="9"/>
</dbReference>
<protein>
    <submittedName>
        <fullName evidence="8">AP2/ERF family transcription factor</fullName>
    </submittedName>
</protein>
<evidence type="ECO:0000256" key="3">
    <source>
        <dbReference type="ARBA" id="ARBA00023125"/>
    </source>
</evidence>
<feature type="domain" description="AP2/ERF" evidence="7">
    <location>
        <begin position="554"/>
        <end position="618"/>
    </location>
</feature>
<feature type="domain" description="AP2/ERF" evidence="7">
    <location>
        <begin position="745"/>
        <end position="813"/>
    </location>
</feature>
<dbReference type="SUPFAM" id="SSF54171">
    <property type="entry name" value="DNA-binding domain"/>
    <property type="match status" value="9"/>
</dbReference>
<dbReference type="PANTHER" id="PTHR32467:SF90">
    <property type="entry name" value="AP2-LIKE ETHYLENE-RESPONSIVE TRANSCRIPTION FACTOR AIL1"/>
    <property type="match status" value="1"/>
</dbReference>
<keyword evidence="4" id="KW-0804">Transcription</keyword>
<reference evidence="8" key="1">
    <citation type="submission" date="2023-06" db="EMBL/GenBank/DDBJ databases">
        <title>Survivors Of The Sea: Transcriptome response of Skeletonema marinoi to long-term dormancy.</title>
        <authorList>
            <person name="Pinder M.I.M."/>
            <person name="Kourtchenko O."/>
            <person name="Robertson E.K."/>
            <person name="Larsson T."/>
            <person name="Maumus F."/>
            <person name="Osuna-Cruz C.M."/>
            <person name="Vancaester E."/>
            <person name="Stenow R."/>
            <person name="Vandepoele K."/>
            <person name="Ploug H."/>
            <person name="Bruchert V."/>
            <person name="Godhe A."/>
            <person name="Topel M."/>
        </authorList>
    </citation>
    <scope>NUCLEOTIDE SEQUENCE</scope>
    <source>
        <strain evidence="8">R05AC</strain>
    </source>
</reference>
<dbReference type="GO" id="GO:0003700">
    <property type="term" value="F:DNA-binding transcription factor activity"/>
    <property type="evidence" value="ECO:0007669"/>
    <property type="project" value="InterPro"/>
</dbReference>
<dbReference type="GO" id="GO:0005634">
    <property type="term" value="C:nucleus"/>
    <property type="evidence" value="ECO:0007669"/>
    <property type="project" value="UniProtKB-SubCell"/>
</dbReference>
<feature type="compositionally biased region" description="Basic and acidic residues" evidence="6">
    <location>
        <begin position="146"/>
        <end position="157"/>
    </location>
</feature>
<evidence type="ECO:0000256" key="2">
    <source>
        <dbReference type="ARBA" id="ARBA00023015"/>
    </source>
</evidence>
<feature type="domain" description="AP2/ERF" evidence="7">
    <location>
        <begin position="294"/>
        <end position="356"/>
    </location>
</feature>
<dbReference type="InterPro" id="IPR016177">
    <property type="entry name" value="DNA-bd_dom_sf"/>
</dbReference>
<evidence type="ECO:0000313" key="8">
    <source>
        <dbReference type="EMBL" id="KAK1739910.1"/>
    </source>
</evidence>
<evidence type="ECO:0000256" key="4">
    <source>
        <dbReference type="ARBA" id="ARBA00023163"/>
    </source>
</evidence>